<keyword evidence="9" id="KW-0812">Transmembrane</keyword>
<comment type="caution">
    <text evidence="12">The sequence shown here is derived from an EMBL/GenBank/DDBJ whole genome shotgun (WGS) entry which is preliminary data.</text>
</comment>
<gene>
    <name evidence="12" type="primary">LTPG2_0</name>
    <name evidence="12" type="ORF">A4A49_28568</name>
</gene>
<dbReference type="InterPro" id="IPR043325">
    <property type="entry name" value="LTSS"/>
</dbReference>
<dbReference type="AlphaFoldDB" id="A0A1J6K2S8"/>
<comment type="subcellular location">
    <subcellularLocation>
        <location evidence="1">Cell membrane</location>
        <topology evidence="1">Lipid-anchor</topology>
        <topology evidence="1">GPI-anchor</topology>
    </subcellularLocation>
</comment>
<keyword evidence="5 10" id="KW-0732">Signal</keyword>
<evidence type="ECO:0000256" key="3">
    <source>
        <dbReference type="ARBA" id="ARBA00022475"/>
    </source>
</evidence>
<dbReference type="InterPro" id="IPR036312">
    <property type="entry name" value="Bifun_inhib/LTP/seed_sf"/>
</dbReference>
<dbReference type="STRING" id="49451.A0A1J6K2S8"/>
<feature type="domain" description="Bifunctional inhibitor/plant lipid transfer protein/seed storage helical" evidence="11">
    <location>
        <begin position="53"/>
        <end position="131"/>
    </location>
</feature>
<dbReference type="InterPro" id="IPR016140">
    <property type="entry name" value="Bifunc_inhib/LTP/seed_store"/>
</dbReference>
<organism evidence="12 13">
    <name type="scientific">Nicotiana attenuata</name>
    <name type="common">Coyote tobacco</name>
    <dbReference type="NCBI Taxonomy" id="49451"/>
    <lineage>
        <taxon>Eukaryota</taxon>
        <taxon>Viridiplantae</taxon>
        <taxon>Streptophyta</taxon>
        <taxon>Embryophyta</taxon>
        <taxon>Tracheophyta</taxon>
        <taxon>Spermatophyta</taxon>
        <taxon>Magnoliopsida</taxon>
        <taxon>eudicotyledons</taxon>
        <taxon>Gunneridae</taxon>
        <taxon>Pentapetalae</taxon>
        <taxon>asterids</taxon>
        <taxon>lamiids</taxon>
        <taxon>Solanales</taxon>
        <taxon>Solanaceae</taxon>
        <taxon>Nicotianoideae</taxon>
        <taxon>Nicotianeae</taxon>
        <taxon>Nicotiana</taxon>
    </lineage>
</organism>
<dbReference type="OMA" id="PMSESPM"/>
<evidence type="ECO:0000256" key="1">
    <source>
        <dbReference type="ARBA" id="ARBA00004609"/>
    </source>
</evidence>
<keyword evidence="3" id="KW-1003">Cell membrane</keyword>
<dbReference type="GeneID" id="109216579"/>
<dbReference type="OrthoDB" id="785314at2759"/>
<evidence type="ECO:0000259" key="11">
    <source>
        <dbReference type="SMART" id="SM00499"/>
    </source>
</evidence>
<evidence type="ECO:0000256" key="9">
    <source>
        <dbReference type="SAM" id="Phobius"/>
    </source>
</evidence>
<dbReference type="Gene3D" id="1.10.110.10">
    <property type="entry name" value="Plant lipid-transfer and hydrophobic proteins"/>
    <property type="match status" value="1"/>
</dbReference>
<dbReference type="Proteomes" id="UP000187609">
    <property type="component" value="Unassembled WGS sequence"/>
</dbReference>
<dbReference type="FunFam" id="1.10.110.10:FF:000001">
    <property type="entry name" value="Bifunctional inhibitor/lipid-transfer protein/seed storage 2S albumin superfamily protein"/>
    <property type="match status" value="1"/>
</dbReference>
<dbReference type="CDD" id="cd00010">
    <property type="entry name" value="AAI_LTSS"/>
    <property type="match status" value="1"/>
</dbReference>
<sequence>MASTTKITGAIATTFLLFSILISSGEAQISPMGAASGPSMAMAPAAPSPGLDCLSVLVNMSSCLTFVEQGSNLTKPDKECCPELAGLVDSNPICLCQLLGDPDKLGVQIDISRALKLPNICSVETPPVSTCAALGIPVAAPTASDELTPALSPGGFASSPTSDNKDKNAAQTMAFSKMNIVLGFGIIMFFTAIF</sequence>
<reference evidence="12" key="1">
    <citation type="submission" date="2016-11" db="EMBL/GenBank/DDBJ databases">
        <title>The genome of Nicotiana attenuata.</title>
        <authorList>
            <person name="Xu S."/>
            <person name="Brockmoeller T."/>
            <person name="Gaquerel E."/>
            <person name="Navarro A."/>
            <person name="Kuhl H."/>
            <person name="Gase K."/>
            <person name="Ling Z."/>
            <person name="Zhou W."/>
            <person name="Kreitzer C."/>
            <person name="Stanke M."/>
            <person name="Tang H."/>
            <person name="Lyons E."/>
            <person name="Pandey P."/>
            <person name="Pandey S.P."/>
            <person name="Timmermann B."/>
            <person name="Baldwin I.T."/>
        </authorList>
    </citation>
    <scope>NUCLEOTIDE SEQUENCE [LARGE SCALE GENOMIC DNA]</scope>
    <source>
        <strain evidence="12">UT</strain>
    </source>
</reference>
<evidence type="ECO:0000256" key="2">
    <source>
        <dbReference type="ARBA" id="ARBA00009748"/>
    </source>
</evidence>
<name>A0A1J6K2S8_NICAT</name>
<keyword evidence="9" id="KW-0472">Membrane</keyword>
<dbReference type="KEGG" id="nau:109216579"/>
<evidence type="ECO:0000256" key="5">
    <source>
        <dbReference type="ARBA" id="ARBA00022729"/>
    </source>
</evidence>
<feature type="chain" id="PRO_5012611160" evidence="10">
    <location>
        <begin position="28"/>
        <end position="194"/>
    </location>
</feature>
<keyword evidence="13" id="KW-1185">Reference proteome</keyword>
<evidence type="ECO:0000313" key="12">
    <source>
        <dbReference type="EMBL" id="OIT23646.1"/>
    </source>
</evidence>
<protein>
    <submittedName>
        <fullName evidence="12">Non-specific lipid transfer protein gpi-anchored 2</fullName>
    </submittedName>
</protein>
<keyword evidence="9" id="KW-1133">Transmembrane helix</keyword>
<keyword evidence="8" id="KW-0449">Lipoprotein</keyword>
<evidence type="ECO:0000256" key="7">
    <source>
        <dbReference type="ARBA" id="ARBA00023180"/>
    </source>
</evidence>
<dbReference type="GO" id="GO:0098552">
    <property type="term" value="C:side of membrane"/>
    <property type="evidence" value="ECO:0007669"/>
    <property type="project" value="UniProtKB-KW"/>
</dbReference>
<dbReference type="SMART" id="SM00499">
    <property type="entry name" value="AAI"/>
    <property type="match status" value="1"/>
</dbReference>
<dbReference type="SUPFAM" id="SSF47699">
    <property type="entry name" value="Bifunctional inhibitor/lipid-transfer protein/seed storage 2S albumin"/>
    <property type="match status" value="1"/>
</dbReference>
<evidence type="ECO:0000256" key="6">
    <source>
        <dbReference type="ARBA" id="ARBA00023157"/>
    </source>
</evidence>
<dbReference type="PANTHER" id="PTHR33044">
    <property type="entry name" value="BIFUNCTIONAL INHIBITOR/LIPID-TRANSFER PROTEIN/SEED STORAGE 2S ALBUMIN SUPERFAMILY PROTEIN-RELATED"/>
    <property type="match status" value="1"/>
</dbReference>
<comment type="similarity">
    <text evidence="2">Belongs to the plant LTP family.</text>
</comment>
<evidence type="ECO:0000313" key="13">
    <source>
        <dbReference type="Proteomes" id="UP000187609"/>
    </source>
</evidence>
<feature type="transmembrane region" description="Helical" evidence="9">
    <location>
        <begin position="174"/>
        <end position="193"/>
    </location>
</feature>
<dbReference type="Pfam" id="PF14368">
    <property type="entry name" value="LTP_2"/>
    <property type="match status" value="1"/>
</dbReference>
<evidence type="ECO:0000256" key="4">
    <source>
        <dbReference type="ARBA" id="ARBA00022622"/>
    </source>
</evidence>
<proteinExistence type="inferred from homology"/>
<keyword evidence="7" id="KW-0325">Glycoprotein</keyword>
<feature type="signal peptide" evidence="10">
    <location>
        <begin position="1"/>
        <end position="27"/>
    </location>
</feature>
<evidence type="ECO:0000256" key="10">
    <source>
        <dbReference type="SAM" id="SignalP"/>
    </source>
</evidence>
<accession>A0A1J6K2S8</accession>
<dbReference type="EMBL" id="MJEQ01003274">
    <property type="protein sequence ID" value="OIT23646.1"/>
    <property type="molecule type" value="Genomic_DNA"/>
</dbReference>
<keyword evidence="6" id="KW-1015">Disulfide bond</keyword>
<dbReference type="Gramene" id="OIT23646">
    <property type="protein sequence ID" value="OIT23646"/>
    <property type="gene ID" value="A4A49_28568"/>
</dbReference>
<dbReference type="GO" id="GO:0005886">
    <property type="term" value="C:plasma membrane"/>
    <property type="evidence" value="ECO:0007669"/>
    <property type="project" value="UniProtKB-SubCell"/>
</dbReference>
<evidence type="ECO:0000256" key="8">
    <source>
        <dbReference type="ARBA" id="ARBA00023288"/>
    </source>
</evidence>
<keyword evidence="4" id="KW-0336">GPI-anchor</keyword>